<evidence type="ECO:0000313" key="2">
    <source>
        <dbReference type="Proteomes" id="UP000093100"/>
    </source>
</evidence>
<evidence type="ECO:0000313" key="1">
    <source>
        <dbReference type="EMBL" id="OCR90249.1"/>
    </source>
</evidence>
<accession>A0AAX0H9N0</accession>
<reference evidence="1 2" key="1">
    <citation type="journal article" date="2016" name="Genome Biol. Evol.">
        <title>Comparative Genomics of Campylobacter fetus from Reptiles and Mammals Reveals Divergent Evolution in Host-Associated Lineages.</title>
        <authorList>
            <person name="Gilbert M.J."/>
            <person name="Miller W.G."/>
            <person name="Yee E."/>
            <person name="Zomer A.L."/>
            <person name="van der Graaf-van Bloois L."/>
            <person name="Fitzgerald C."/>
            <person name="Forbes K.J."/>
            <person name="Meric G."/>
            <person name="Sheppard S.K."/>
            <person name="Wagenaar J.A."/>
            <person name="Duim B."/>
        </authorList>
    </citation>
    <scope>NUCLEOTIDE SEQUENCE [LARGE SCALE GENOMIC DNA]</scope>
    <source>
        <strain evidence="1 2">12S02225-3</strain>
    </source>
</reference>
<organism evidence="1 2">
    <name type="scientific">Campylobacter fetus subsp. testudinum</name>
    <dbReference type="NCBI Taxonomy" id="1507806"/>
    <lineage>
        <taxon>Bacteria</taxon>
        <taxon>Pseudomonadati</taxon>
        <taxon>Campylobacterota</taxon>
        <taxon>Epsilonproteobacteria</taxon>
        <taxon>Campylobacterales</taxon>
        <taxon>Campylobacteraceae</taxon>
        <taxon>Campylobacter</taxon>
    </lineage>
</organism>
<gene>
    <name evidence="1" type="ORF">CFT12S02225_07730</name>
</gene>
<name>A0AAX0H9N0_CAMFE</name>
<dbReference type="AlphaFoldDB" id="A0AAX0H9N0"/>
<dbReference type="RefSeq" id="WP_065841150.1">
    <property type="nucleotide sequence ID" value="NZ_JAAOXI010000010.1"/>
</dbReference>
<protein>
    <recommendedName>
        <fullName evidence="3">Zinc ribbon domain-containing protein</fullName>
    </recommendedName>
</protein>
<evidence type="ECO:0008006" key="3">
    <source>
        <dbReference type="Google" id="ProtNLM"/>
    </source>
</evidence>
<dbReference type="Proteomes" id="UP000093100">
    <property type="component" value="Unassembled WGS sequence"/>
</dbReference>
<sequence>MRNYKICKKCECRTPANYSKCPACGYKLSLLKVEYKISQDTKDAKSDELKDDGGALAINGDIDDMEI</sequence>
<comment type="caution">
    <text evidence="1">The sequence shown here is derived from an EMBL/GenBank/DDBJ whole genome shotgun (WGS) entry which is preliminary data.</text>
</comment>
<dbReference type="EMBL" id="LFLK01000008">
    <property type="protein sequence ID" value="OCR90249.1"/>
    <property type="molecule type" value="Genomic_DNA"/>
</dbReference>
<proteinExistence type="predicted"/>